<feature type="domain" description="Transposase (putative) gypsy type" evidence="3">
    <location>
        <begin position="298"/>
        <end position="354"/>
    </location>
</feature>
<keyword evidence="1" id="KW-0175">Coiled coil</keyword>
<evidence type="ECO:0000313" key="4">
    <source>
        <dbReference type="EMBL" id="KOM27003.1"/>
    </source>
</evidence>
<accession>A0A0L9T8V4</accession>
<protein>
    <recommendedName>
        <fullName evidence="3">Transposase (putative) gypsy type domain-containing protein</fullName>
    </recommendedName>
</protein>
<dbReference type="AlphaFoldDB" id="A0A0L9T8V4"/>
<evidence type="ECO:0000256" key="2">
    <source>
        <dbReference type="SAM" id="MobiDB-lite"/>
    </source>
</evidence>
<feature type="coiled-coil region" evidence="1">
    <location>
        <begin position="643"/>
        <end position="716"/>
    </location>
</feature>
<dbReference type="PANTHER" id="PTHR31099:SF28">
    <property type="entry name" value="F5J5.12"/>
    <property type="match status" value="1"/>
</dbReference>
<evidence type="ECO:0000313" key="5">
    <source>
        <dbReference type="Proteomes" id="UP000053144"/>
    </source>
</evidence>
<proteinExistence type="predicted"/>
<name>A0A0L9T8V4_PHAAN</name>
<dbReference type="Proteomes" id="UP000053144">
    <property type="component" value="Unassembled WGS sequence"/>
</dbReference>
<evidence type="ECO:0000259" key="3">
    <source>
        <dbReference type="Pfam" id="PF04195"/>
    </source>
</evidence>
<dbReference type="Pfam" id="PF04195">
    <property type="entry name" value="Transposase_28"/>
    <property type="match status" value="1"/>
</dbReference>
<feature type="region of interest" description="Disordered" evidence="2">
    <location>
        <begin position="781"/>
        <end position="809"/>
    </location>
</feature>
<dbReference type="EMBL" id="KQ258356">
    <property type="protein sequence ID" value="KOM27003.1"/>
    <property type="molecule type" value="Genomic_DNA"/>
</dbReference>
<dbReference type="PANTHER" id="PTHR31099">
    <property type="entry name" value="OS06G0165300 PROTEIN"/>
    <property type="match status" value="1"/>
</dbReference>
<reference evidence="5" key="1">
    <citation type="journal article" date="2015" name="Proc. Natl. Acad. Sci. U.S.A.">
        <title>Genome sequencing of adzuki bean (Vigna angularis) provides insight into high starch and low fat accumulation and domestication.</title>
        <authorList>
            <person name="Yang K."/>
            <person name="Tian Z."/>
            <person name="Chen C."/>
            <person name="Luo L."/>
            <person name="Zhao B."/>
            <person name="Wang Z."/>
            <person name="Yu L."/>
            <person name="Li Y."/>
            <person name="Sun Y."/>
            <person name="Li W."/>
            <person name="Chen Y."/>
            <person name="Li Y."/>
            <person name="Zhang Y."/>
            <person name="Ai D."/>
            <person name="Zhao J."/>
            <person name="Shang C."/>
            <person name="Ma Y."/>
            <person name="Wu B."/>
            <person name="Wang M."/>
            <person name="Gao L."/>
            <person name="Sun D."/>
            <person name="Zhang P."/>
            <person name="Guo F."/>
            <person name="Wang W."/>
            <person name="Li Y."/>
            <person name="Wang J."/>
            <person name="Varshney R.K."/>
            <person name="Wang J."/>
            <person name="Ling H.Q."/>
            <person name="Wan P."/>
        </authorList>
    </citation>
    <scope>NUCLEOTIDE SEQUENCE</scope>
    <source>
        <strain evidence="5">cv. Jingnong 6</strain>
    </source>
</reference>
<gene>
    <name evidence="4" type="ORF">LR48_Vigan350s000300</name>
</gene>
<evidence type="ECO:0000256" key="1">
    <source>
        <dbReference type="SAM" id="Coils"/>
    </source>
</evidence>
<dbReference type="InterPro" id="IPR007321">
    <property type="entry name" value="Transposase_28"/>
</dbReference>
<dbReference type="Gramene" id="KOM27003">
    <property type="protein sequence ID" value="KOM27003"/>
    <property type="gene ID" value="LR48_Vigan350s000300"/>
</dbReference>
<sequence length="809" mass="91503">MRNRLSVTAKPYATISRVVCRSSCVSTRIGDLSYERHMSRHYCLVVEHQVVDDNVRSYDIMTSVVRSPGLPVDRWRIREARGRELVGEVMRTVLTLRFLGFFRSFREARGRELVAVGLKRILRRWAIKRFAFFNTIQKGVCHLCGGTEFASIHRERDCFLSITVAYAATRLCQNTGGDTPGPSSMAECPEVTTIPYGDEAFVYGNVCGEGPGGRIISPISGDEYAWAAREVKELRSQFRSRAVITNWIENSCVLRTLGYQTCIKLIACRDDERVCHGSGNASDEFFYCYAALFYDLYLRLPFTTFQMDVLRTLNVAPSQLHPNSWGYVQAFEVLCRALAIRPTVGLFLYFFRCRPVATKGWVSLISEPGNALLELYLQSYRNFKEKFFKVSITDVGRRYFFDGEGNPRFPLYWTQDPLRFTSWPEDKMTIEELEALNVLAALPRPFSSRQLIDCLEFDDAEARVFEIMGRKGSNKSWFQSIGNERAEVNRPGPSARHVVGQLRPQVPSTGPVPVILSASTDETTAAEVPLVRKRKTKAVDTSREASKKRKEVVDETERPLPQGVWDPAFTLGHKVDLNMDASKKKVFENMSEQEIADTMLEMTTRAQALAWHLAYASDRGMVRVELEKVRTQLKELTEVHAACDAKQKRAEQLLKEAETLLNDTREAGLTLRKERDQMASELEQAKRAMVVLAKERNELKAEASERNELVEELKDAIMIEHTRGYRKALRQVGHLLQVSTEGVGFDVQKDVYEGQLKPLNEIPEDAVLEGEEDEEVVDNTEHNGAVDGGEPSAETVGEVAGDPPNIVID</sequence>
<organism evidence="4 5">
    <name type="scientific">Phaseolus angularis</name>
    <name type="common">Azuki bean</name>
    <name type="synonym">Vigna angularis</name>
    <dbReference type="NCBI Taxonomy" id="3914"/>
    <lineage>
        <taxon>Eukaryota</taxon>
        <taxon>Viridiplantae</taxon>
        <taxon>Streptophyta</taxon>
        <taxon>Embryophyta</taxon>
        <taxon>Tracheophyta</taxon>
        <taxon>Spermatophyta</taxon>
        <taxon>Magnoliopsida</taxon>
        <taxon>eudicotyledons</taxon>
        <taxon>Gunneridae</taxon>
        <taxon>Pentapetalae</taxon>
        <taxon>rosids</taxon>
        <taxon>fabids</taxon>
        <taxon>Fabales</taxon>
        <taxon>Fabaceae</taxon>
        <taxon>Papilionoideae</taxon>
        <taxon>50 kb inversion clade</taxon>
        <taxon>NPAAA clade</taxon>
        <taxon>indigoferoid/millettioid clade</taxon>
        <taxon>Phaseoleae</taxon>
        <taxon>Vigna</taxon>
    </lineage>
</organism>